<feature type="binding site" evidence="9">
    <location>
        <position position="244"/>
    </location>
    <ligand>
        <name>K(+)</name>
        <dbReference type="ChEBI" id="CHEBI:29103"/>
    </ligand>
</feature>
<dbReference type="GO" id="GO:0004747">
    <property type="term" value="F:ribokinase activity"/>
    <property type="evidence" value="ECO:0007669"/>
    <property type="project" value="UniProtKB-UniRule"/>
</dbReference>
<dbReference type="STRING" id="376489.A5892_12820"/>
<evidence type="ECO:0000256" key="9">
    <source>
        <dbReference type="HAMAP-Rule" id="MF_01987"/>
    </source>
</evidence>
<keyword evidence="1 9" id="KW-0808">Transferase</keyword>
<feature type="binding site" evidence="9">
    <location>
        <position position="250"/>
    </location>
    <ligand>
        <name>substrate</name>
    </ligand>
</feature>
<feature type="binding site" evidence="9">
    <location>
        <position position="246"/>
    </location>
    <ligand>
        <name>K(+)</name>
        <dbReference type="ChEBI" id="CHEBI:29103"/>
    </ligand>
</feature>
<evidence type="ECO:0000256" key="1">
    <source>
        <dbReference type="ARBA" id="ARBA00022679"/>
    </source>
</evidence>
<dbReference type="Pfam" id="PF00294">
    <property type="entry name" value="PfkB"/>
    <property type="match status" value="1"/>
</dbReference>
<comment type="activity regulation">
    <text evidence="9">Activated by a monovalent cation that binds near, but not in, the active site. The most likely occupant of the site in vivo is potassium. Ion binding induces a conformational change that may alter substrate affinity.</text>
</comment>
<name>A0A172YGR6_9GAMM</name>
<keyword evidence="5 9" id="KW-0067">ATP-binding</keyword>
<evidence type="ECO:0000313" key="11">
    <source>
        <dbReference type="EMBL" id="ANF58242.1"/>
    </source>
</evidence>
<keyword evidence="2 9" id="KW-0479">Metal-binding</keyword>
<proteinExistence type="inferred from homology"/>
<dbReference type="EC" id="2.7.1.15" evidence="9"/>
<evidence type="ECO:0000313" key="12">
    <source>
        <dbReference type="Proteomes" id="UP000077875"/>
    </source>
</evidence>
<protein>
    <recommendedName>
        <fullName evidence="9">Ribokinase</fullName>
        <shortName evidence="9">RK</shortName>
        <ecNumber evidence="9">2.7.1.15</ecNumber>
    </recommendedName>
</protein>
<comment type="cofactor">
    <cofactor evidence="9">
        <name>Mg(2+)</name>
        <dbReference type="ChEBI" id="CHEBI:18420"/>
    </cofactor>
    <text evidence="9">Requires a divalent cation, most likely magnesium in vivo, as an electrophilic catalyst to aid phosphoryl group transfer. It is the chelate of the metal and the nucleotide that is the actual substrate.</text>
</comment>
<evidence type="ECO:0000256" key="2">
    <source>
        <dbReference type="ARBA" id="ARBA00022723"/>
    </source>
</evidence>
<keyword evidence="3 9" id="KW-0547">Nucleotide-binding</keyword>
<feature type="binding site" evidence="9">
    <location>
        <begin position="9"/>
        <end position="11"/>
    </location>
    <ligand>
        <name>substrate</name>
    </ligand>
</feature>
<feature type="binding site" evidence="9">
    <location>
        <begin position="249"/>
        <end position="250"/>
    </location>
    <ligand>
        <name>ATP</name>
        <dbReference type="ChEBI" id="CHEBI:30616"/>
    </ligand>
</feature>
<dbReference type="Gene3D" id="3.40.1190.20">
    <property type="match status" value="1"/>
</dbReference>
<keyword evidence="9" id="KW-0963">Cytoplasm</keyword>
<comment type="pathway">
    <text evidence="9">Carbohydrate metabolism; D-ribose degradation; D-ribose 5-phosphate from beta-D-ribopyranose: step 2/2.</text>
</comment>
<feature type="binding site" evidence="9">
    <location>
        <position position="285"/>
    </location>
    <ligand>
        <name>K(+)</name>
        <dbReference type="ChEBI" id="CHEBI:29103"/>
    </ligand>
</feature>
<comment type="function">
    <text evidence="9">Catalyzes the phosphorylation of ribose at O-5 in a reaction requiring ATP and magnesium. The resulting D-ribose-5-phosphate can then be used either for sythesis of nucleotides, histidine, and tryptophan, or as a component of the pentose phosphate pathway.</text>
</comment>
<keyword evidence="7 9" id="KW-0630">Potassium</keyword>
<dbReference type="AlphaFoldDB" id="A0A172YGR6"/>
<evidence type="ECO:0000256" key="6">
    <source>
        <dbReference type="ARBA" id="ARBA00022842"/>
    </source>
</evidence>
<dbReference type="CDD" id="cd01174">
    <property type="entry name" value="ribokinase"/>
    <property type="match status" value="1"/>
</dbReference>
<evidence type="ECO:0000256" key="5">
    <source>
        <dbReference type="ARBA" id="ARBA00022840"/>
    </source>
</evidence>
<comment type="similarity">
    <text evidence="9">Belongs to the carbohydrate kinase PfkB family. Ribokinase subfamily.</text>
</comment>
<reference evidence="11 12" key="1">
    <citation type="submission" date="2016-04" db="EMBL/GenBank/DDBJ databases">
        <title>Complete Genome Sequence of Halotalea alkalilenta IHB B 13600.</title>
        <authorList>
            <person name="Swarnkar M.K."/>
            <person name="Sharma A."/>
            <person name="Kaushal K."/>
            <person name="Soni R."/>
            <person name="Rana S."/>
            <person name="Singh A.K."/>
            <person name="Gulati A."/>
        </authorList>
    </citation>
    <scope>NUCLEOTIDE SEQUENCE [LARGE SCALE GENOMIC DNA]</scope>
    <source>
        <strain evidence="11 12">IHB B 13600</strain>
    </source>
</reference>
<feature type="domain" description="Carbohydrate kinase PfkB" evidence="10">
    <location>
        <begin position="5"/>
        <end position="292"/>
    </location>
</feature>
<feature type="binding site" evidence="9">
    <location>
        <position position="289"/>
    </location>
    <ligand>
        <name>K(+)</name>
        <dbReference type="ChEBI" id="CHEBI:29103"/>
    </ligand>
</feature>
<comment type="subunit">
    <text evidence="9">Homodimer.</text>
</comment>
<feature type="binding site" evidence="9">
    <location>
        <position position="283"/>
    </location>
    <ligand>
        <name>K(+)</name>
        <dbReference type="ChEBI" id="CHEBI:29103"/>
    </ligand>
</feature>
<dbReference type="PANTHER" id="PTHR10584:SF166">
    <property type="entry name" value="RIBOKINASE"/>
    <property type="match status" value="1"/>
</dbReference>
<feature type="binding site" evidence="9">
    <location>
        <begin position="218"/>
        <end position="223"/>
    </location>
    <ligand>
        <name>ATP</name>
        <dbReference type="ChEBI" id="CHEBI:30616"/>
    </ligand>
</feature>
<keyword evidence="6 9" id="KW-0460">Magnesium</keyword>
<dbReference type="SUPFAM" id="SSF53613">
    <property type="entry name" value="Ribokinase-like"/>
    <property type="match status" value="1"/>
</dbReference>
<dbReference type="GO" id="GO:0005524">
    <property type="term" value="F:ATP binding"/>
    <property type="evidence" value="ECO:0007669"/>
    <property type="project" value="UniProtKB-UniRule"/>
</dbReference>
<evidence type="ECO:0000256" key="7">
    <source>
        <dbReference type="ARBA" id="ARBA00022958"/>
    </source>
</evidence>
<dbReference type="Proteomes" id="UP000077875">
    <property type="component" value="Chromosome"/>
</dbReference>
<feature type="binding site" evidence="9">
    <location>
        <begin position="37"/>
        <end position="41"/>
    </location>
    <ligand>
        <name>substrate</name>
    </ligand>
</feature>
<comment type="caution">
    <text evidence="9">Lacks conserved residue(s) required for the propagation of feature annotation.</text>
</comment>
<dbReference type="PANTHER" id="PTHR10584">
    <property type="entry name" value="SUGAR KINASE"/>
    <property type="match status" value="1"/>
</dbReference>
<keyword evidence="12" id="KW-1185">Reference proteome</keyword>
<dbReference type="EMBL" id="CP015243">
    <property type="protein sequence ID" value="ANF58242.1"/>
    <property type="molecule type" value="Genomic_DNA"/>
</dbReference>
<dbReference type="GO" id="GO:0005737">
    <property type="term" value="C:cytoplasm"/>
    <property type="evidence" value="ECO:0007669"/>
    <property type="project" value="UniProtKB-SubCell"/>
</dbReference>
<dbReference type="InterPro" id="IPR002139">
    <property type="entry name" value="Ribo/fructo_kinase"/>
</dbReference>
<dbReference type="InterPro" id="IPR011877">
    <property type="entry name" value="Ribokinase"/>
</dbReference>
<feature type="binding site" evidence="9">
    <location>
        <position position="179"/>
    </location>
    <ligand>
        <name>ATP</name>
        <dbReference type="ChEBI" id="CHEBI:30616"/>
    </ligand>
</feature>
<dbReference type="PRINTS" id="PR00990">
    <property type="entry name" value="RIBOKINASE"/>
</dbReference>
<dbReference type="GO" id="GO:0046872">
    <property type="term" value="F:metal ion binding"/>
    <property type="evidence" value="ECO:0007669"/>
    <property type="project" value="UniProtKB-KW"/>
</dbReference>
<feature type="active site" description="Proton acceptor" evidence="9">
    <location>
        <position position="250"/>
    </location>
</feature>
<evidence type="ECO:0000256" key="8">
    <source>
        <dbReference type="ARBA" id="ARBA00023277"/>
    </source>
</evidence>
<accession>A0A172YGR6</accession>
<dbReference type="InterPro" id="IPR011611">
    <property type="entry name" value="PfkB_dom"/>
</dbReference>
<evidence type="ECO:0000259" key="10">
    <source>
        <dbReference type="Pfam" id="PF00294"/>
    </source>
</evidence>
<comment type="catalytic activity">
    <reaction evidence="9">
        <text>D-ribose + ATP = D-ribose 5-phosphate + ADP + H(+)</text>
        <dbReference type="Rhea" id="RHEA:13697"/>
        <dbReference type="ChEBI" id="CHEBI:15378"/>
        <dbReference type="ChEBI" id="CHEBI:30616"/>
        <dbReference type="ChEBI" id="CHEBI:47013"/>
        <dbReference type="ChEBI" id="CHEBI:78346"/>
        <dbReference type="ChEBI" id="CHEBI:456216"/>
        <dbReference type="EC" id="2.7.1.15"/>
    </reaction>
</comment>
<feature type="binding site" evidence="9">
    <location>
        <position position="136"/>
    </location>
    <ligand>
        <name>substrate</name>
    </ligand>
</feature>
<organism evidence="11 12">
    <name type="scientific">Halotalea alkalilenta</name>
    <dbReference type="NCBI Taxonomy" id="376489"/>
    <lineage>
        <taxon>Bacteria</taxon>
        <taxon>Pseudomonadati</taxon>
        <taxon>Pseudomonadota</taxon>
        <taxon>Gammaproteobacteria</taxon>
        <taxon>Oceanospirillales</taxon>
        <taxon>Halomonadaceae</taxon>
        <taxon>Halotalea</taxon>
    </lineage>
</organism>
<keyword evidence="4 9" id="KW-0418">Kinase</keyword>
<dbReference type="InterPro" id="IPR029056">
    <property type="entry name" value="Ribokinase-like"/>
</dbReference>
<feature type="binding site" evidence="9">
    <location>
        <position position="280"/>
    </location>
    <ligand>
        <name>K(+)</name>
        <dbReference type="ChEBI" id="CHEBI:29103"/>
    </ligand>
</feature>
<evidence type="ECO:0000256" key="4">
    <source>
        <dbReference type="ARBA" id="ARBA00022777"/>
    </source>
</evidence>
<dbReference type="UniPathway" id="UPA00916">
    <property type="reaction ID" value="UER00889"/>
</dbReference>
<dbReference type="RefSeq" id="WP_064123140.1">
    <property type="nucleotide sequence ID" value="NZ_CP015243.1"/>
</dbReference>
<sequence>MIYNFGSVNVDNVYRVPHLVRPGETLASTHYVQVLGGKGANQSLAAARAGAKVEHLGAIGAADGWILALLDSAGIGTRHLATLDDIPSGHTVIQVDDQAENSIVLFPGANRAVPNEHLEAAITAAQPGDWLLAQNECGDLSRVIELALAKRLRIALNPAPMEAMIAGLPLERIDMLFVNRGEAQMLLAALGDQVEEHDHQRMLDLLAARYPGLELVLTLGGDGVRYANGELRLARPAFLVEARDTTAAGDTFVGYFLAARQQGERPEAALALASAASALCVQREGASSSIPERDEVDAFIAAQA</sequence>
<dbReference type="GO" id="GO:0019303">
    <property type="term" value="P:D-ribose catabolic process"/>
    <property type="evidence" value="ECO:0007669"/>
    <property type="project" value="UniProtKB-UniRule"/>
</dbReference>
<comment type="subcellular location">
    <subcellularLocation>
        <location evidence="9">Cytoplasm</location>
    </subcellularLocation>
</comment>
<evidence type="ECO:0000256" key="3">
    <source>
        <dbReference type="ARBA" id="ARBA00022741"/>
    </source>
</evidence>
<dbReference type="KEGG" id="haa:A5892_12820"/>
<gene>
    <name evidence="9" type="primary">rbsK</name>
    <name evidence="11" type="ORF">A5892_12820</name>
</gene>
<dbReference type="HAMAP" id="MF_01987">
    <property type="entry name" value="Ribokinase"/>
    <property type="match status" value="1"/>
</dbReference>
<keyword evidence="8 9" id="KW-0119">Carbohydrate metabolism</keyword>